<evidence type="ECO:0000256" key="4">
    <source>
        <dbReference type="ARBA" id="ARBA00022532"/>
    </source>
</evidence>
<evidence type="ECO:0000259" key="12">
    <source>
        <dbReference type="Pfam" id="PF20423"/>
    </source>
</evidence>
<keyword evidence="10" id="KW-0904">Protein phosphatase</keyword>
<keyword evidence="8" id="KW-0378">Hydrolase</keyword>
<gene>
    <name evidence="13" type="primary">aceK</name>
    <name evidence="13" type="ORF">OJF2_52560</name>
</gene>
<dbReference type="KEGG" id="agv:OJF2_52560"/>
<evidence type="ECO:0000256" key="8">
    <source>
        <dbReference type="ARBA" id="ARBA00022801"/>
    </source>
</evidence>
<sequence>MWIPAEHHRLARRGAASIAEAFDAYEREFRSITARARHRFIRRDWPGMHRDAAERLDVYGRAVAGVAAAVRTSLDASEKDPKVWATMKGAYAELIAGRPDIELARTFFNSASRRIFTTIGVNPQIEFLGPDLDDPADPPGEAEPVERTFPASRSLPGLIREIVESCGFEAPFEDLDADASEVARRIEVEAARAAADPLDAIDVIASVFYRNQGAYLVGRIWRGTRATPLALAIVHGRAGLVIDAALLHADDVSILFSFTRSYFHVEVSRPARLVAYLKGVMPRKPTAELYNAIGFNRHGKTELFRDLMAHIQHSTERFEIAPGERGMVMCVFTLPSFDIVFKVIRDRFAYPKTATRREVMQSYQLVFRHDRAGRLADVQEFEHLAFPRARFSDDVLDELAREAGQTASIGADVVELRHLYVERRMMPLNLFLREASPADARAAILDYGQAVKDLAATDIFPGDMLLKNFGVTRHGRVVFYDYDELCRVTDCHFRELPTASSPDEDFAAEPWFYVGPADIFPEEFLRFLGLQGEPLRAFLEFHADLLTSRYWTGMQSKHRAGELVDILPYRDSLRITRA</sequence>
<reference evidence="13 14" key="1">
    <citation type="submission" date="2019-08" db="EMBL/GenBank/DDBJ databases">
        <title>Deep-cultivation of Planctomycetes and their phenomic and genomic characterization uncovers novel biology.</title>
        <authorList>
            <person name="Wiegand S."/>
            <person name="Jogler M."/>
            <person name="Boedeker C."/>
            <person name="Pinto D."/>
            <person name="Vollmers J."/>
            <person name="Rivas-Marin E."/>
            <person name="Kohn T."/>
            <person name="Peeters S.H."/>
            <person name="Heuer A."/>
            <person name="Rast P."/>
            <person name="Oberbeckmann S."/>
            <person name="Bunk B."/>
            <person name="Jeske O."/>
            <person name="Meyerdierks A."/>
            <person name="Storesund J.E."/>
            <person name="Kallscheuer N."/>
            <person name="Luecker S."/>
            <person name="Lage O.M."/>
            <person name="Pohl T."/>
            <person name="Merkel B.J."/>
            <person name="Hornburger P."/>
            <person name="Mueller R.-W."/>
            <person name="Bruemmer F."/>
            <person name="Labrenz M."/>
            <person name="Spormann A.M."/>
            <person name="Op den Camp H."/>
            <person name="Overmann J."/>
            <person name="Amann R."/>
            <person name="Jetten M.S.M."/>
            <person name="Mascher T."/>
            <person name="Medema M.H."/>
            <person name="Devos D.P."/>
            <person name="Kaster A.-K."/>
            <person name="Ovreas L."/>
            <person name="Rohde M."/>
            <person name="Galperin M.Y."/>
            <person name="Jogler C."/>
        </authorList>
    </citation>
    <scope>NUCLEOTIDE SEQUENCE [LARGE SCALE GENOMIC DNA]</scope>
    <source>
        <strain evidence="13 14">OJF2</strain>
    </source>
</reference>
<feature type="domain" description="Isocitrate dehydrogenase kinase/phosphatase (AceK) kinase" evidence="11">
    <location>
        <begin position="316"/>
        <end position="570"/>
    </location>
</feature>
<evidence type="ECO:0000259" key="11">
    <source>
        <dbReference type="Pfam" id="PF06315"/>
    </source>
</evidence>
<keyword evidence="1" id="KW-0329">Glyoxylate bypass</keyword>
<dbReference type="PANTHER" id="PTHR39559">
    <property type="match status" value="1"/>
</dbReference>
<evidence type="ECO:0000256" key="10">
    <source>
        <dbReference type="ARBA" id="ARBA00022912"/>
    </source>
</evidence>
<dbReference type="OrthoDB" id="9770427at2"/>
<keyword evidence="5 13" id="KW-0808">Transferase</keyword>
<dbReference type="InterPro" id="IPR010452">
    <property type="entry name" value="Isocitrate_DH_AceK"/>
</dbReference>
<proteinExistence type="inferred from homology"/>
<dbReference type="GO" id="GO:0005524">
    <property type="term" value="F:ATP binding"/>
    <property type="evidence" value="ECO:0007669"/>
    <property type="project" value="UniProtKB-KW"/>
</dbReference>
<dbReference type="GO" id="GO:0006006">
    <property type="term" value="P:glucose metabolic process"/>
    <property type="evidence" value="ECO:0007669"/>
    <property type="project" value="InterPro"/>
</dbReference>
<feature type="domain" description="Isocitrate dehydrogenase kinase/phosphatase (AceK) regulatory" evidence="12">
    <location>
        <begin position="15"/>
        <end position="314"/>
    </location>
</feature>
<evidence type="ECO:0000256" key="6">
    <source>
        <dbReference type="ARBA" id="ARBA00022741"/>
    </source>
</evidence>
<dbReference type="InterPro" id="IPR046854">
    <property type="entry name" value="AceK_regulatory"/>
</dbReference>
<dbReference type="GO" id="GO:0004674">
    <property type="term" value="F:protein serine/threonine kinase activity"/>
    <property type="evidence" value="ECO:0007669"/>
    <property type="project" value="UniProtKB-KW"/>
</dbReference>
<evidence type="ECO:0000256" key="7">
    <source>
        <dbReference type="ARBA" id="ARBA00022777"/>
    </source>
</evidence>
<dbReference type="PANTHER" id="PTHR39559:SF1">
    <property type="entry name" value="ISOCITRATE DEHYDROGENASE KINASE_PHOSPHATASE"/>
    <property type="match status" value="1"/>
</dbReference>
<dbReference type="InterPro" id="IPR046855">
    <property type="entry name" value="AceK_kinase"/>
</dbReference>
<evidence type="ECO:0000256" key="1">
    <source>
        <dbReference type="ARBA" id="ARBA00022435"/>
    </source>
</evidence>
<dbReference type="RefSeq" id="WP_148596332.1">
    <property type="nucleotide sequence ID" value="NZ_CP042997.1"/>
</dbReference>
<organism evidence="13 14">
    <name type="scientific">Aquisphaera giovannonii</name>
    <dbReference type="NCBI Taxonomy" id="406548"/>
    <lineage>
        <taxon>Bacteria</taxon>
        <taxon>Pseudomonadati</taxon>
        <taxon>Planctomycetota</taxon>
        <taxon>Planctomycetia</taxon>
        <taxon>Isosphaerales</taxon>
        <taxon>Isosphaeraceae</taxon>
        <taxon>Aquisphaera</taxon>
    </lineage>
</organism>
<keyword evidence="4" id="KW-0816">Tricarboxylic acid cycle</keyword>
<dbReference type="HAMAP" id="MF_00747">
    <property type="entry name" value="AceK"/>
    <property type="match status" value="1"/>
</dbReference>
<evidence type="ECO:0000256" key="3">
    <source>
        <dbReference type="ARBA" id="ARBA00022527"/>
    </source>
</evidence>
<dbReference type="EMBL" id="CP042997">
    <property type="protein sequence ID" value="QEH36671.1"/>
    <property type="molecule type" value="Genomic_DNA"/>
</dbReference>
<dbReference type="Pfam" id="PF20423">
    <property type="entry name" value="AceK_regulatory"/>
    <property type="match status" value="1"/>
</dbReference>
<evidence type="ECO:0000256" key="5">
    <source>
        <dbReference type="ARBA" id="ARBA00022679"/>
    </source>
</evidence>
<dbReference type="NCBIfam" id="NF002804">
    <property type="entry name" value="PRK02946.1"/>
    <property type="match status" value="1"/>
</dbReference>
<evidence type="ECO:0000313" key="13">
    <source>
        <dbReference type="EMBL" id="QEH36671.1"/>
    </source>
</evidence>
<accession>A0A5B9W9C4</accession>
<name>A0A5B9W9C4_9BACT</name>
<dbReference type="GO" id="GO:0006099">
    <property type="term" value="P:tricarboxylic acid cycle"/>
    <property type="evidence" value="ECO:0007669"/>
    <property type="project" value="UniProtKB-KW"/>
</dbReference>
<keyword evidence="6" id="KW-0547">Nucleotide-binding</keyword>
<dbReference type="EC" id="2.7.11.5" evidence="13"/>
<keyword evidence="7 13" id="KW-0418">Kinase</keyword>
<keyword evidence="2" id="KW-0963">Cytoplasm</keyword>
<dbReference type="GO" id="GO:0004721">
    <property type="term" value="F:phosphoprotein phosphatase activity"/>
    <property type="evidence" value="ECO:0007669"/>
    <property type="project" value="UniProtKB-KW"/>
</dbReference>
<dbReference type="GO" id="GO:0008772">
    <property type="term" value="F:[isocitrate dehydrogenase (NADP+)] kinase activity"/>
    <property type="evidence" value="ECO:0007669"/>
    <property type="project" value="UniProtKB-EC"/>
</dbReference>
<evidence type="ECO:0000313" key="14">
    <source>
        <dbReference type="Proteomes" id="UP000324233"/>
    </source>
</evidence>
<dbReference type="PIRSF" id="PIRSF000719">
    <property type="entry name" value="AceK"/>
    <property type="match status" value="1"/>
</dbReference>
<dbReference type="Proteomes" id="UP000324233">
    <property type="component" value="Chromosome"/>
</dbReference>
<dbReference type="GO" id="GO:0006097">
    <property type="term" value="P:glyoxylate cycle"/>
    <property type="evidence" value="ECO:0007669"/>
    <property type="project" value="UniProtKB-KW"/>
</dbReference>
<protein>
    <submittedName>
        <fullName evidence="13">Isocitrate dehydrogenase kinase/phosphatase</fullName>
        <ecNumber evidence="13">2.7.11.5</ecNumber>
    </submittedName>
</protein>
<dbReference type="Pfam" id="PF06315">
    <property type="entry name" value="AceK_kinase"/>
    <property type="match status" value="1"/>
</dbReference>
<keyword evidence="14" id="KW-1185">Reference proteome</keyword>
<evidence type="ECO:0000256" key="2">
    <source>
        <dbReference type="ARBA" id="ARBA00022490"/>
    </source>
</evidence>
<dbReference type="GO" id="GO:0016208">
    <property type="term" value="F:AMP binding"/>
    <property type="evidence" value="ECO:0007669"/>
    <property type="project" value="TreeGrafter"/>
</dbReference>
<keyword evidence="9" id="KW-0067">ATP-binding</keyword>
<dbReference type="GO" id="GO:0005737">
    <property type="term" value="C:cytoplasm"/>
    <property type="evidence" value="ECO:0007669"/>
    <property type="project" value="InterPro"/>
</dbReference>
<dbReference type="AlphaFoldDB" id="A0A5B9W9C4"/>
<keyword evidence="3" id="KW-0723">Serine/threonine-protein kinase</keyword>
<evidence type="ECO:0000256" key="9">
    <source>
        <dbReference type="ARBA" id="ARBA00022840"/>
    </source>
</evidence>